<sequence length="354" mass="37690">MNKRFISKPKGFTLIEFLVASSLAIIVISAAGGTYFMTRKLSDNTQKRLDIQQNLRNAASLLTRDARNAGTFGCFNTAIASGFPNLANARVNVGAANPTLVMSSTSNEGYGVRVIPQAEVASKFPVSNAVTAQSDLLLLVYGKGSTGVTQTVDGGNPMSTLNINKADNDADLNQAFASGGNIIVSSCKEAALGTLNGVHNVDTTQLRFDPAINLVDMKDESEQARGELAVSRLYASAYMLGSVNGSQPALLRFDLNGSGQWQGPQLMAEGVTKMQLSFGYVDGCTNQTAVNGSELNKETFSLSNNLSKQMLPALIRLHLKYRTSIDDSNNSETDYFINATVRGGNTCSTVTPSI</sequence>
<dbReference type="Proteomes" id="UP000248598">
    <property type="component" value="Chromosome 1"/>
</dbReference>
<gene>
    <name evidence="2" type="ORF">NCTC10529_01295</name>
</gene>
<keyword evidence="1" id="KW-0472">Membrane</keyword>
<keyword evidence="1" id="KW-0812">Transmembrane</keyword>
<dbReference type="GeneID" id="93262578"/>
<name>A0AAX2J5G7_KINKI</name>
<organism evidence="2 3">
    <name type="scientific">Kingella kingae</name>
    <dbReference type="NCBI Taxonomy" id="504"/>
    <lineage>
        <taxon>Bacteria</taxon>
        <taxon>Pseudomonadati</taxon>
        <taxon>Pseudomonadota</taxon>
        <taxon>Betaproteobacteria</taxon>
        <taxon>Neisseriales</taxon>
        <taxon>Neisseriaceae</taxon>
        <taxon>Kingella</taxon>
    </lineage>
</organism>
<reference evidence="2 3" key="1">
    <citation type="submission" date="2018-06" db="EMBL/GenBank/DDBJ databases">
        <authorList>
            <consortium name="Pathogen Informatics"/>
            <person name="Doyle S."/>
        </authorList>
    </citation>
    <scope>NUCLEOTIDE SEQUENCE [LARGE SCALE GENOMIC DNA]</scope>
    <source>
        <strain evidence="2 3">NCTC10529</strain>
    </source>
</reference>
<evidence type="ECO:0000313" key="2">
    <source>
        <dbReference type="EMBL" id="SQH25100.1"/>
    </source>
</evidence>
<protein>
    <submittedName>
        <fullName evidence="2">Tfp pilus assembly protein PilW</fullName>
    </submittedName>
</protein>
<accession>A0AAX2J5G7</accession>
<proteinExistence type="predicted"/>
<dbReference type="RefSeq" id="WP_003786043.1">
    <property type="nucleotide sequence ID" value="NZ_CP091518.1"/>
</dbReference>
<dbReference type="EMBL" id="LS483426">
    <property type="protein sequence ID" value="SQH25100.1"/>
    <property type="molecule type" value="Genomic_DNA"/>
</dbReference>
<dbReference type="InterPro" id="IPR012902">
    <property type="entry name" value="N_methyl_site"/>
</dbReference>
<dbReference type="PROSITE" id="PS00409">
    <property type="entry name" value="PROKAR_NTER_METHYL"/>
    <property type="match status" value="1"/>
</dbReference>
<dbReference type="AlphaFoldDB" id="A0AAX2J5G7"/>
<keyword evidence="1" id="KW-1133">Transmembrane helix</keyword>
<feature type="transmembrane region" description="Helical" evidence="1">
    <location>
        <begin position="12"/>
        <end position="37"/>
    </location>
</feature>
<evidence type="ECO:0000313" key="3">
    <source>
        <dbReference type="Proteomes" id="UP000248598"/>
    </source>
</evidence>
<evidence type="ECO:0000256" key="1">
    <source>
        <dbReference type="SAM" id="Phobius"/>
    </source>
</evidence>